<organism evidence="1 2">
    <name type="scientific">Roseinatronobacter ekhonensis</name>
    <dbReference type="NCBI Taxonomy" id="254356"/>
    <lineage>
        <taxon>Bacteria</taxon>
        <taxon>Pseudomonadati</taxon>
        <taxon>Pseudomonadota</taxon>
        <taxon>Alphaproteobacteria</taxon>
        <taxon>Rhodobacterales</taxon>
        <taxon>Paracoccaceae</taxon>
        <taxon>Roseinatronobacter</taxon>
    </lineage>
</organism>
<evidence type="ECO:0000313" key="2">
    <source>
        <dbReference type="Proteomes" id="UP000272908"/>
    </source>
</evidence>
<dbReference type="OrthoDB" id="9955835at2"/>
<gene>
    <name evidence="1" type="ORF">ROE7235_03583</name>
</gene>
<dbReference type="RefSeq" id="WP_121097001.1">
    <property type="nucleotide sequence ID" value="NZ_UIHC01000076.1"/>
</dbReference>
<sequence length="345" mass="38376">MNDIPEIIPRITQEQIPKAPNVGLAQQLRQKFRFLLVIGVFGRGATLHTICRRMYVTTTFTEKKLNKKTGESELVEVVNDVSAYDRIDNICRGDKKPVIEAELEFLRRCFERVFGNNAMSAISDDLLLKGSMFQILTSLPGTTTEFNWSDIDPILALQAIAVTDNVEPWFEIERSEGRRWTQQSGGVNPILAEGGVEVLPTGSGYRLFLDAEIARERPFVFEFLDGGEGKTEDGRAVRAQLLPLPKRSEDGEGPWRIAGRLNRPLEMGKTEGRFGFCAISGLGLAIEDLFPVGFDPLCITNTDLRMLAGHVLELATRASSPLIGFHRYLLIMPDAKGTPPRNRGG</sequence>
<keyword evidence="2" id="KW-1185">Reference proteome</keyword>
<name>A0A3B0MJP8_9RHOB</name>
<accession>A0A3B0MJP8</accession>
<dbReference type="Proteomes" id="UP000272908">
    <property type="component" value="Unassembled WGS sequence"/>
</dbReference>
<dbReference type="EMBL" id="UIHC01000076">
    <property type="protein sequence ID" value="SUZ33808.1"/>
    <property type="molecule type" value="Genomic_DNA"/>
</dbReference>
<protein>
    <submittedName>
        <fullName evidence="1">Uncharacterized protein</fullName>
    </submittedName>
</protein>
<dbReference type="AlphaFoldDB" id="A0A3B0MJP8"/>
<evidence type="ECO:0000313" key="1">
    <source>
        <dbReference type="EMBL" id="SUZ33808.1"/>
    </source>
</evidence>
<reference evidence="2" key="1">
    <citation type="submission" date="2018-08" db="EMBL/GenBank/DDBJ databases">
        <authorList>
            <person name="Rodrigo-Torres L."/>
            <person name="Arahal R. D."/>
            <person name="Lucena T."/>
        </authorList>
    </citation>
    <scope>NUCLEOTIDE SEQUENCE [LARGE SCALE GENOMIC DNA]</scope>
    <source>
        <strain evidence="2">CECT 7235</strain>
    </source>
</reference>
<proteinExistence type="predicted"/>